<dbReference type="InterPro" id="IPR003016">
    <property type="entry name" value="2-oxoA_DH_lipoyl-BS"/>
</dbReference>
<keyword evidence="4 10" id="KW-0808">Transferase</keyword>
<dbReference type="PANTHER" id="PTHR43178:SF5">
    <property type="entry name" value="LIPOAMIDE ACYLTRANSFERASE COMPONENT OF BRANCHED-CHAIN ALPHA-KETO ACID DEHYDROGENASE COMPLEX, MITOCHONDRIAL"/>
    <property type="match status" value="1"/>
</dbReference>
<dbReference type="Pfam" id="PF02817">
    <property type="entry name" value="E3_binding"/>
    <property type="match status" value="1"/>
</dbReference>
<comment type="similarity">
    <text evidence="3 10">Belongs to the 2-oxoacid dehydrogenase family.</text>
</comment>
<feature type="compositionally biased region" description="Low complexity" evidence="11">
    <location>
        <begin position="174"/>
        <end position="185"/>
    </location>
</feature>
<dbReference type="PANTHER" id="PTHR43178">
    <property type="entry name" value="DIHYDROLIPOAMIDE ACETYLTRANSFERASE COMPONENT OF PYRUVATE DEHYDROGENASE COMPLEX"/>
    <property type="match status" value="1"/>
</dbReference>
<dbReference type="GO" id="GO:0043754">
    <property type="term" value="F:dihydrolipoamide branched chain acyltransferase activity"/>
    <property type="evidence" value="ECO:0007669"/>
    <property type="project" value="UniProtKB-EC"/>
</dbReference>
<dbReference type="AlphaFoldDB" id="A0A6J8AQ55"/>
<dbReference type="Gene3D" id="4.10.320.10">
    <property type="entry name" value="E3-binding domain"/>
    <property type="match status" value="1"/>
</dbReference>
<comment type="subcellular location">
    <subcellularLocation>
        <location evidence="2">Mitochondrion matrix</location>
    </subcellularLocation>
</comment>
<dbReference type="PROSITE" id="PS00189">
    <property type="entry name" value="LIPOYL"/>
    <property type="match status" value="1"/>
</dbReference>
<proteinExistence type="inferred from homology"/>
<dbReference type="InterPro" id="IPR004167">
    <property type="entry name" value="PSBD"/>
</dbReference>
<dbReference type="InterPro" id="IPR011053">
    <property type="entry name" value="Single_hybrid_motif"/>
</dbReference>
<dbReference type="InterPro" id="IPR000089">
    <property type="entry name" value="Biotin_lipoyl"/>
</dbReference>
<dbReference type="GO" id="GO:0005829">
    <property type="term" value="C:cytosol"/>
    <property type="evidence" value="ECO:0007669"/>
    <property type="project" value="UniProtKB-ARBA"/>
</dbReference>
<evidence type="ECO:0000256" key="4">
    <source>
        <dbReference type="ARBA" id="ARBA00022679"/>
    </source>
</evidence>
<dbReference type="SUPFAM" id="SSF51230">
    <property type="entry name" value="Single hybrid motif"/>
    <property type="match status" value="1"/>
</dbReference>
<evidence type="ECO:0000313" key="15">
    <source>
        <dbReference type="Proteomes" id="UP000507470"/>
    </source>
</evidence>
<dbReference type="SUPFAM" id="SSF47005">
    <property type="entry name" value="Peripheral subunit-binding domain of 2-oxo acid dehydrogenase complex"/>
    <property type="match status" value="1"/>
</dbReference>
<feature type="domain" description="Peripheral subunit-binding (PSBD)" evidence="13">
    <location>
        <begin position="201"/>
        <end position="238"/>
    </location>
</feature>
<keyword evidence="8 10" id="KW-0012">Acyltransferase</keyword>
<name>A0A6J8AQ55_MYTCO</name>
<dbReference type="Proteomes" id="UP000507470">
    <property type="component" value="Unassembled WGS sequence"/>
</dbReference>
<gene>
    <name evidence="14" type="ORF">MCOR_10377</name>
</gene>
<feature type="region of interest" description="Disordered" evidence="11">
    <location>
        <begin position="247"/>
        <end position="274"/>
    </location>
</feature>
<dbReference type="Gene3D" id="3.30.559.10">
    <property type="entry name" value="Chloramphenicol acetyltransferase-like domain"/>
    <property type="match status" value="1"/>
</dbReference>
<sequence length="517" mass="57252">MISAWVPVDDVLLSVYKQPKNQFKMASTALRRLKWEKFRFLNNLSKRKSSCKQNHTRTICQRKTNQYVCNSQLVLCRTFHWTPVCHELVQFKLADIGEGIREVQLKEWFVKVGDHVSQFDSICEVQSDKATVTITSRYKGIISKLYYDVDDIALVSTPLVDIETDADSPGTTQSSSSSSSEMSSSSDDEHSMQRIRGRKVLATPAVRRLAMENKIKLSDVEATGKDGRILKDDILKYIEDPSVGKQEKASAPLATPPAVTVEPSKPAPVVSTTPIQPRISLPVGKDHTEKIKGMRKAMVKTMTEANNIPTFGYDDEFDMSALVDLRSKVKAITDEKGVKFSYMPIIMKAVSMALTEFPMLNASVDKTCENITYKAVHNIGIAMDTQDGLIVPNVKNVQSLSIFELAAELNRLQSLGLAGKLGTSDLSGGTFSLSNIGAIGGTYARPVILPPEVSIGALGKIQALPRYDNHGNVIKKHIMCVSWSADHRVIEGAYMARFSNLLKSFLENPGLIMLYLR</sequence>
<keyword evidence="6" id="KW-0809">Transit peptide</keyword>
<dbReference type="OrthoDB" id="202158at2759"/>
<evidence type="ECO:0000256" key="1">
    <source>
        <dbReference type="ARBA" id="ARBA00001938"/>
    </source>
</evidence>
<evidence type="ECO:0000259" key="12">
    <source>
        <dbReference type="PROSITE" id="PS50968"/>
    </source>
</evidence>
<dbReference type="InterPro" id="IPR036625">
    <property type="entry name" value="E3-bd_dom_sf"/>
</dbReference>
<dbReference type="Pfam" id="PF00364">
    <property type="entry name" value="Biotin_lipoyl"/>
    <property type="match status" value="1"/>
</dbReference>
<reference evidence="14 15" key="1">
    <citation type="submission" date="2020-06" db="EMBL/GenBank/DDBJ databases">
        <authorList>
            <person name="Li R."/>
            <person name="Bekaert M."/>
        </authorList>
    </citation>
    <scope>NUCLEOTIDE SEQUENCE [LARGE SCALE GENOMIC DNA]</scope>
    <source>
        <strain evidence="15">wild</strain>
    </source>
</reference>
<accession>A0A6J8AQ55</accession>
<evidence type="ECO:0000259" key="13">
    <source>
        <dbReference type="PROSITE" id="PS51826"/>
    </source>
</evidence>
<dbReference type="FunFam" id="3.30.559.10:FF:000027">
    <property type="entry name" value="Dihydrolipoamide acetyltransferase component of pyruvate dehydrogenase complex"/>
    <property type="match status" value="1"/>
</dbReference>
<dbReference type="InterPro" id="IPR023213">
    <property type="entry name" value="CAT-like_dom_sf"/>
</dbReference>
<evidence type="ECO:0000256" key="10">
    <source>
        <dbReference type="RuleBase" id="RU003423"/>
    </source>
</evidence>
<dbReference type="Pfam" id="PF00198">
    <property type="entry name" value="2-oxoacid_dh"/>
    <property type="match status" value="1"/>
</dbReference>
<keyword evidence="7" id="KW-0496">Mitochondrion</keyword>
<evidence type="ECO:0000256" key="5">
    <source>
        <dbReference type="ARBA" id="ARBA00022823"/>
    </source>
</evidence>
<dbReference type="GO" id="GO:0031405">
    <property type="term" value="F:lipoic acid binding"/>
    <property type="evidence" value="ECO:0007669"/>
    <property type="project" value="TreeGrafter"/>
</dbReference>
<evidence type="ECO:0000256" key="7">
    <source>
        <dbReference type="ARBA" id="ARBA00023128"/>
    </source>
</evidence>
<protein>
    <recommendedName>
        <fullName evidence="10">Dihydrolipoamide acetyltransferase component of pyruvate dehydrogenase complex</fullName>
        <ecNumber evidence="10">2.3.1.-</ecNumber>
    </recommendedName>
</protein>
<evidence type="ECO:0000256" key="3">
    <source>
        <dbReference type="ARBA" id="ARBA00007317"/>
    </source>
</evidence>
<dbReference type="CDD" id="cd06849">
    <property type="entry name" value="lipoyl_domain"/>
    <property type="match status" value="1"/>
</dbReference>
<dbReference type="EMBL" id="CACVKT020001843">
    <property type="protein sequence ID" value="CAC5372212.1"/>
    <property type="molecule type" value="Genomic_DNA"/>
</dbReference>
<feature type="domain" description="Lipoyl-binding" evidence="12">
    <location>
        <begin position="88"/>
        <end position="163"/>
    </location>
</feature>
<dbReference type="FunFam" id="2.40.50.100:FF:000013">
    <property type="entry name" value="Dihydrolipoamide acetyltransferase component of pyruvate dehydrogenase complex"/>
    <property type="match status" value="1"/>
</dbReference>
<dbReference type="InterPro" id="IPR050743">
    <property type="entry name" value="2-oxoacid_DH_E2_comp"/>
</dbReference>
<evidence type="ECO:0000256" key="6">
    <source>
        <dbReference type="ARBA" id="ARBA00022946"/>
    </source>
</evidence>
<feature type="region of interest" description="Disordered" evidence="11">
    <location>
        <begin position="163"/>
        <end position="198"/>
    </location>
</feature>
<evidence type="ECO:0000313" key="14">
    <source>
        <dbReference type="EMBL" id="CAC5372212.1"/>
    </source>
</evidence>
<keyword evidence="5 10" id="KW-0450">Lipoyl</keyword>
<dbReference type="InterPro" id="IPR001078">
    <property type="entry name" value="2-oxoacid_DH_actylTfrase"/>
</dbReference>
<evidence type="ECO:0000256" key="2">
    <source>
        <dbReference type="ARBA" id="ARBA00004305"/>
    </source>
</evidence>
<dbReference type="EC" id="2.3.1.-" evidence="10"/>
<dbReference type="PROSITE" id="PS50968">
    <property type="entry name" value="BIOTINYL_LIPOYL"/>
    <property type="match status" value="1"/>
</dbReference>
<comment type="catalytic activity">
    <reaction evidence="9">
        <text>N(6)-[(R)-dihydrolipoyl]-L-lysyl-[protein] + 2-methylpropanoyl-CoA = N(6)-[(R)-S(8)-2-methylpropanoyldihydrolipoyl]-L-lysyl-[protein] + CoA</text>
        <dbReference type="Rhea" id="RHEA:18865"/>
        <dbReference type="Rhea" id="RHEA-COMP:10475"/>
        <dbReference type="Rhea" id="RHEA-COMP:10497"/>
        <dbReference type="ChEBI" id="CHEBI:57287"/>
        <dbReference type="ChEBI" id="CHEBI:57338"/>
        <dbReference type="ChEBI" id="CHEBI:83100"/>
        <dbReference type="ChEBI" id="CHEBI:83142"/>
        <dbReference type="EC" id="2.3.1.168"/>
    </reaction>
    <physiologicalReaction direction="left-to-right" evidence="9">
        <dbReference type="Rhea" id="RHEA:18866"/>
    </physiologicalReaction>
</comment>
<dbReference type="GO" id="GO:0005759">
    <property type="term" value="C:mitochondrial matrix"/>
    <property type="evidence" value="ECO:0007669"/>
    <property type="project" value="UniProtKB-SubCell"/>
</dbReference>
<evidence type="ECO:0000256" key="8">
    <source>
        <dbReference type="ARBA" id="ARBA00023315"/>
    </source>
</evidence>
<dbReference type="PROSITE" id="PS51826">
    <property type="entry name" value="PSBD"/>
    <property type="match status" value="1"/>
</dbReference>
<dbReference type="SUPFAM" id="SSF52777">
    <property type="entry name" value="CoA-dependent acyltransferases"/>
    <property type="match status" value="1"/>
</dbReference>
<dbReference type="FunFam" id="4.10.320.10:FF:000002">
    <property type="entry name" value="Dihydrolipoamide acetyltransferase component of pyruvate dehydrogenase complex"/>
    <property type="match status" value="1"/>
</dbReference>
<evidence type="ECO:0000256" key="11">
    <source>
        <dbReference type="SAM" id="MobiDB-lite"/>
    </source>
</evidence>
<evidence type="ECO:0000256" key="9">
    <source>
        <dbReference type="ARBA" id="ARBA00051775"/>
    </source>
</evidence>
<organism evidence="14 15">
    <name type="scientific">Mytilus coruscus</name>
    <name type="common">Sea mussel</name>
    <dbReference type="NCBI Taxonomy" id="42192"/>
    <lineage>
        <taxon>Eukaryota</taxon>
        <taxon>Metazoa</taxon>
        <taxon>Spiralia</taxon>
        <taxon>Lophotrochozoa</taxon>
        <taxon>Mollusca</taxon>
        <taxon>Bivalvia</taxon>
        <taxon>Autobranchia</taxon>
        <taxon>Pteriomorphia</taxon>
        <taxon>Mytilida</taxon>
        <taxon>Mytiloidea</taxon>
        <taxon>Mytilidae</taxon>
        <taxon>Mytilinae</taxon>
        <taxon>Mytilus</taxon>
    </lineage>
</organism>
<dbReference type="GO" id="GO:0016407">
    <property type="term" value="F:acetyltransferase activity"/>
    <property type="evidence" value="ECO:0007669"/>
    <property type="project" value="TreeGrafter"/>
</dbReference>
<keyword evidence="15" id="KW-1185">Reference proteome</keyword>
<dbReference type="Gene3D" id="2.40.50.100">
    <property type="match status" value="1"/>
</dbReference>
<comment type="cofactor">
    <cofactor evidence="1 10">
        <name>(R)-lipoate</name>
        <dbReference type="ChEBI" id="CHEBI:83088"/>
    </cofactor>
</comment>